<accession>A0A2U0I7X7</accession>
<dbReference type="GO" id="GO:0098797">
    <property type="term" value="C:plasma membrane protein complex"/>
    <property type="evidence" value="ECO:0007669"/>
    <property type="project" value="TreeGrafter"/>
</dbReference>
<evidence type="ECO:0000256" key="2">
    <source>
        <dbReference type="ARBA" id="ARBA00006555"/>
    </source>
</evidence>
<dbReference type="Pfam" id="PF03544">
    <property type="entry name" value="TonB_C"/>
    <property type="match status" value="1"/>
</dbReference>
<keyword evidence="4" id="KW-1003">Cell membrane</keyword>
<evidence type="ECO:0000256" key="6">
    <source>
        <dbReference type="ARBA" id="ARBA00022692"/>
    </source>
</evidence>
<dbReference type="AlphaFoldDB" id="A0A2U0I7X7"/>
<evidence type="ECO:0000313" key="13">
    <source>
        <dbReference type="Proteomes" id="UP000245962"/>
    </source>
</evidence>
<evidence type="ECO:0000256" key="4">
    <source>
        <dbReference type="ARBA" id="ARBA00022475"/>
    </source>
</evidence>
<dbReference type="NCBIfam" id="TIGR01352">
    <property type="entry name" value="tonB_Cterm"/>
    <property type="match status" value="1"/>
</dbReference>
<sequence length="144" mass="15957">MKNALIIFCIVFSTTLFAQEEWGDVQKNVVTLKEIPPVWPGCEEGNVAKRDACFNNKLAQHIAKNFKYPPQAYKNNDQGRVVVKFIINEAGLVEIKSVSGGTAALQKEAKRNIMAMPKMTKPGMMGGKPRAIKFTVPITFKTGK</sequence>
<dbReference type="GO" id="GO:0015031">
    <property type="term" value="P:protein transport"/>
    <property type="evidence" value="ECO:0007669"/>
    <property type="project" value="UniProtKB-KW"/>
</dbReference>
<dbReference type="GO" id="GO:0055085">
    <property type="term" value="P:transmembrane transport"/>
    <property type="evidence" value="ECO:0007669"/>
    <property type="project" value="InterPro"/>
</dbReference>
<dbReference type="SUPFAM" id="SSF74653">
    <property type="entry name" value="TolA/TonB C-terminal domain"/>
    <property type="match status" value="1"/>
</dbReference>
<dbReference type="Proteomes" id="UP000245962">
    <property type="component" value="Unassembled WGS sequence"/>
</dbReference>
<organism evidence="12 13">
    <name type="scientific">Marixanthomonas spongiae</name>
    <dbReference type="NCBI Taxonomy" id="2174845"/>
    <lineage>
        <taxon>Bacteria</taxon>
        <taxon>Pseudomonadati</taxon>
        <taxon>Bacteroidota</taxon>
        <taxon>Flavobacteriia</taxon>
        <taxon>Flavobacteriales</taxon>
        <taxon>Flavobacteriaceae</taxon>
        <taxon>Marixanthomonas</taxon>
    </lineage>
</organism>
<dbReference type="PANTHER" id="PTHR33446:SF2">
    <property type="entry name" value="PROTEIN TONB"/>
    <property type="match status" value="1"/>
</dbReference>
<gene>
    <name evidence="12" type="ORF">DDV96_01185</name>
</gene>
<dbReference type="OrthoDB" id="1522859at2"/>
<feature type="signal peptide" evidence="10">
    <location>
        <begin position="1"/>
        <end position="18"/>
    </location>
</feature>
<evidence type="ECO:0000256" key="10">
    <source>
        <dbReference type="SAM" id="SignalP"/>
    </source>
</evidence>
<dbReference type="InterPro" id="IPR051045">
    <property type="entry name" value="TonB-dependent_transducer"/>
</dbReference>
<keyword evidence="13" id="KW-1185">Reference proteome</keyword>
<dbReference type="RefSeq" id="WP_116692907.1">
    <property type="nucleotide sequence ID" value="NZ_QEHR01000001.1"/>
</dbReference>
<keyword evidence="6" id="KW-0812">Transmembrane</keyword>
<evidence type="ECO:0000313" key="12">
    <source>
        <dbReference type="EMBL" id="PVW17160.1"/>
    </source>
</evidence>
<comment type="similarity">
    <text evidence="2">Belongs to the TonB family.</text>
</comment>
<keyword evidence="10" id="KW-0732">Signal</keyword>
<comment type="caution">
    <text evidence="12">The sequence shown here is derived from an EMBL/GenBank/DDBJ whole genome shotgun (WGS) entry which is preliminary data.</text>
</comment>
<protein>
    <submittedName>
        <fullName evidence="12">Energy transducer TonB</fullName>
    </submittedName>
</protein>
<dbReference type="GO" id="GO:0031992">
    <property type="term" value="F:energy transducer activity"/>
    <property type="evidence" value="ECO:0007669"/>
    <property type="project" value="TreeGrafter"/>
</dbReference>
<dbReference type="EMBL" id="QEHR01000001">
    <property type="protein sequence ID" value="PVW17160.1"/>
    <property type="molecule type" value="Genomic_DNA"/>
</dbReference>
<dbReference type="PANTHER" id="PTHR33446">
    <property type="entry name" value="PROTEIN TONB-RELATED"/>
    <property type="match status" value="1"/>
</dbReference>
<evidence type="ECO:0000256" key="9">
    <source>
        <dbReference type="ARBA" id="ARBA00023136"/>
    </source>
</evidence>
<reference evidence="12 13" key="1">
    <citation type="submission" date="2018-04" db="EMBL/GenBank/DDBJ databases">
        <title>Marixanthomonas spongiae HN-E44 sp. nov., isolated from a marine sponge.</title>
        <authorList>
            <person name="Luo L."/>
            <person name="Zhuang L."/>
        </authorList>
    </citation>
    <scope>NUCLEOTIDE SEQUENCE [LARGE SCALE GENOMIC DNA]</scope>
    <source>
        <strain evidence="12 13">HN-E44</strain>
    </source>
</reference>
<dbReference type="InterPro" id="IPR037682">
    <property type="entry name" value="TonB_C"/>
</dbReference>
<keyword evidence="5" id="KW-0997">Cell inner membrane</keyword>
<dbReference type="Gene3D" id="3.30.1150.10">
    <property type="match status" value="1"/>
</dbReference>
<feature type="chain" id="PRO_5015699265" evidence="10">
    <location>
        <begin position="19"/>
        <end position="144"/>
    </location>
</feature>
<evidence type="ECO:0000256" key="5">
    <source>
        <dbReference type="ARBA" id="ARBA00022519"/>
    </source>
</evidence>
<comment type="subcellular location">
    <subcellularLocation>
        <location evidence="1">Cell inner membrane</location>
        <topology evidence="1">Single-pass membrane protein</topology>
        <orientation evidence="1">Periplasmic side</orientation>
    </subcellularLocation>
</comment>
<keyword evidence="9" id="KW-0472">Membrane</keyword>
<evidence type="ECO:0000256" key="3">
    <source>
        <dbReference type="ARBA" id="ARBA00022448"/>
    </source>
</evidence>
<proteinExistence type="inferred from homology"/>
<name>A0A2U0I7X7_9FLAO</name>
<evidence type="ECO:0000256" key="1">
    <source>
        <dbReference type="ARBA" id="ARBA00004383"/>
    </source>
</evidence>
<feature type="domain" description="TonB C-terminal" evidence="11">
    <location>
        <begin position="53"/>
        <end position="144"/>
    </location>
</feature>
<keyword evidence="3" id="KW-0813">Transport</keyword>
<evidence type="ECO:0000259" key="11">
    <source>
        <dbReference type="PROSITE" id="PS52015"/>
    </source>
</evidence>
<dbReference type="PROSITE" id="PS52015">
    <property type="entry name" value="TONB_CTD"/>
    <property type="match status" value="1"/>
</dbReference>
<evidence type="ECO:0000256" key="7">
    <source>
        <dbReference type="ARBA" id="ARBA00022927"/>
    </source>
</evidence>
<keyword evidence="8" id="KW-1133">Transmembrane helix</keyword>
<evidence type="ECO:0000256" key="8">
    <source>
        <dbReference type="ARBA" id="ARBA00022989"/>
    </source>
</evidence>
<keyword evidence="7" id="KW-0653">Protein transport</keyword>
<dbReference type="InterPro" id="IPR006260">
    <property type="entry name" value="TonB/TolA_C"/>
</dbReference>